<dbReference type="SUPFAM" id="SSF47090">
    <property type="entry name" value="PGBD-like"/>
    <property type="match status" value="1"/>
</dbReference>
<dbReference type="Pfam" id="PF01471">
    <property type="entry name" value="PG_binding_1"/>
    <property type="match status" value="1"/>
</dbReference>
<dbReference type="InterPro" id="IPR036365">
    <property type="entry name" value="PGBD-like_sf"/>
</dbReference>
<dbReference type="AlphaFoldDB" id="A0A8J6TSY8"/>
<evidence type="ECO:0000313" key="5">
    <source>
        <dbReference type="Proteomes" id="UP000605201"/>
    </source>
</evidence>
<feature type="domain" description="AAA+ ATPase" evidence="3">
    <location>
        <begin position="42"/>
        <end position="194"/>
    </location>
</feature>
<dbReference type="InterPro" id="IPR049945">
    <property type="entry name" value="AAA_22"/>
</dbReference>
<dbReference type="PANTHER" id="PTHR35894">
    <property type="entry name" value="GENERAL SECRETION PATHWAY PROTEIN A-RELATED"/>
    <property type="match status" value="1"/>
</dbReference>
<reference evidence="4 5" key="1">
    <citation type="submission" date="2020-08" db="EMBL/GenBank/DDBJ databases">
        <title>Bridging the membrane lipid divide: bacteria of the FCB group superphylum have the potential to synthesize archaeal ether lipids.</title>
        <authorList>
            <person name="Villanueva L."/>
            <person name="Von Meijenfeldt F.A.B."/>
            <person name="Westbye A.B."/>
            <person name="Yadav S."/>
            <person name="Hopmans E.C."/>
            <person name="Dutilh B.E."/>
            <person name="Sinninghe Damste J.S."/>
        </authorList>
    </citation>
    <scope>NUCLEOTIDE SEQUENCE [LARGE SCALE GENOMIC DNA]</scope>
    <source>
        <strain evidence="4">NIOZ-UU17</strain>
    </source>
</reference>
<dbReference type="SUPFAM" id="SSF52540">
    <property type="entry name" value="P-loop containing nucleoside triphosphate hydrolases"/>
    <property type="match status" value="1"/>
</dbReference>
<dbReference type="Proteomes" id="UP000605201">
    <property type="component" value="Unassembled WGS sequence"/>
</dbReference>
<comment type="caution">
    <text evidence="4">The sequence shown here is derived from an EMBL/GenBank/DDBJ whole genome shotgun (WGS) entry which is preliminary data.</text>
</comment>
<dbReference type="SMART" id="SM00382">
    <property type="entry name" value="AAA"/>
    <property type="match status" value="1"/>
</dbReference>
<dbReference type="InterPro" id="IPR052026">
    <property type="entry name" value="ExeA_AAA_ATPase_DNA-bind"/>
</dbReference>
<name>A0A8J6TSY8_9BACT</name>
<evidence type="ECO:0000259" key="3">
    <source>
        <dbReference type="SMART" id="SM00382"/>
    </source>
</evidence>
<feature type="compositionally biased region" description="Polar residues" evidence="1">
    <location>
        <begin position="320"/>
        <end position="330"/>
    </location>
</feature>
<proteinExistence type="predicted"/>
<dbReference type="InterPro" id="IPR002477">
    <property type="entry name" value="Peptidoglycan-bd-like"/>
</dbReference>
<gene>
    <name evidence="4" type="ORF">H8D96_12355</name>
</gene>
<dbReference type="InterPro" id="IPR027417">
    <property type="entry name" value="P-loop_NTPase"/>
</dbReference>
<keyword evidence="2" id="KW-0812">Transmembrane</keyword>
<evidence type="ECO:0000256" key="1">
    <source>
        <dbReference type="SAM" id="MobiDB-lite"/>
    </source>
</evidence>
<sequence>MYNHFFGFKERPFKLVPNPAYLFLSKSHQEAMAHLVYAVGAGDGFVELTGEVGTGKTTLCRAFLEHLDQKTEVAFIFNPVLDPEEFIRAIIDEFGIPSEGNTTKELMDTLNNFLIEKKAQGKDVLLLIDEAQNLTRDVLEQIRLISNLETTQSKLLQIVLVGQPELATFLGSHDLRQLSQRITLSCRLQPLTYKETEDYIKHRLSIASGKQITMFSREAVRRVYQYSRGIPRLINIACDRALLTAYGHDQKNISNKIAAIALKELGKRDREKRLDLGVNKKTTAAVACALSATLLIILYAFGIIDVSKRVENQNTQRITVKEASQQAASHQDTKPADKVETESDRNQVPGFESVEPDTRKIQEPNVENMEHESKKMAEFSSGDPEQGAMAEFGLRDFLKIKSHRAFRAEAFKAVMELWDVNADSTMYVEDTVDDFSFFLLAANQNRFAVYRVESDLELIFKLSLPAIMQFHRAEGKIPAYLVLFKIEGEKLSLKNTSTSDVIISSPYELRTHWSGIAYIPWKNYFALTGTIPGDAKGESIITLKLLLKDLGFSDIELSPEYDEETRKAITKIQAGYNLPVDGVVGSMTKIVLYNQKKSLKIPHLGGPVR</sequence>
<dbReference type="Gene3D" id="3.90.70.10">
    <property type="entry name" value="Cysteine proteinases"/>
    <property type="match status" value="1"/>
</dbReference>
<accession>A0A8J6TSY8</accession>
<feature type="compositionally biased region" description="Basic and acidic residues" evidence="1">
    <location>
        <begin position="356"/>
        <end position="377"/>
    </location>
</feature>
<dbReference type="InterPro" id="IPR003593">
    <property type="entry name" value="AAA+_ATPase"/>
</dbReference>
<dbReference type="InterPro" id="IPR036366">
    <property type="entry name" value="PGBDSf"/>
</dbReference>
<dbReference type="Gene3D" id="3.40.50.300">
    <property type="entry name" value="P-loop containing nucleotide triphosphate hydrolases"/>
    <property type="match status" value="1"/>
</dbReference>
<feature type="region of interest" description="Disordered" evidence="1">
    <location>
        <begin position="320"/>
        <end position="384"/>
    </location>
</feature>
<protein>
    <submittedName>
        <fullName evidence="4">AAA family ATPase</fullName>
    </submittedName>
</protein>
<keyword evidence="2" id="KW-0472">Membrane</keyword>
<dbReference type="Gene3D" id="1.10.101.10">
    <property type="entry name" value="PGBD-like superfamily/PGBD"/>
    <property type="match status" value="1"/>
</dbReference>
<feature type="transmembrane region" description="Helical" evidence="2">
    <location>
        <begin position="282"/>
        <end position="304"/>
    </location>
</feature>
<dbReference type="CDD" id="cd00009">
    <property type="entry name" value="AAA"/>
    <property type="match status" value="1"/>
</dbReference>
<evidence type="ECO:0000313" key="4">
    <source>
        <dbReference type="EMBL" id="MBC8432695.1"/>
    </source>
</evidence>
<feature type="compositionally biased region" description="Basic and acidic residues" evidence="1">
    <location>
        <begin position="331"/>
        <end position="345"/>
    </location>
</feature>
<dbReference type="GO" id="GO:0016887">
    <property type="term" value="F:ATP hydrolysis activity"/>
    <property type="evidence" value="ECO:0007669"/>
    <property type="project" value="InterPro"/>
</dbReference>
<keyword evidence="2" id="KW-1133">Transmembrane helix</keyword>
<dbReference type="EMBL" id="JACNIG010000244">
    <property type="protein sequence ID" value="MBC8432695.1"/>
    <property type="molecule type" value="Genomic_DNA"/>
</dbReference>
<dbReference type="PANTHER" id="PTHR35894:SF1">
    <property type="entry name" value="PHOSPHORIBULOKINASE _ URIDINE KINASE FAMILY"/>
    <property type="match status" value="1"/>
</dbReference>
<organism evidence="4 5">
    <name type="scientific">Candidatus Desulfatibia vada</name>
    <dbReference type="NCBI Taxonomy" id="2841696"/>
    <lineage>
        <taxon>Bacteria</taxon>
        <taxon>Pseudomonadati</taxon>
        <taxon>Thermodesulfobacteriota</taxon>
        <taxon>Desulfobacteria</taxon>
        <taxon>Desulfobacterales</taxon>
        <taxon>Desulfobacterales incertae sedis</taxon>
        <taxon>Candidatus Desulfatibia</taxon>
    </lineage>
</organism>
<dbReference type="Pfam" id="PF13401">
    <property type="entry name" value="AAA_22"/>
    <property type="match status" value="1"/>
</dbReference>
<evidence type="ECO:0000256" key="2">
    <source>
        <dbReference type="SAM" id="Phobius"/>
    </source>
</evidence>